<feature type="chain" id="PRO_5046383870" evidence="3">
    <location>
        <begin position="20"/>
        <end position="244"/>
    </location>
</feature>
<evidence type="ECO:0000313" key="6">
    <source>
        <dbReference type="Proteomes" id="UP000615755"/>
    </source>
</evidence>
<reference evidence="5 6" key="1">
    <citation type="submission" date="2015-03" db="EMBL/GenBank/DDBJ databases">
        <title>Genome sequence of Pseudoalteromonas aurantia.</title>
        <authorList>
            <person name="Xie B.-B."/>
            <person name="Rong J.-C."/>
            <person name="Qin Q.-L."/>
            <person name="Zhang Y.-Z."/>
        </authorList>
    </citation>
    <scope>NUCLEOTIDE SEQUENCE [LARGE SCALE GENOMIC DNA]</scope>
    <source>
        <strain evidence="5 6">208</strain>
    </source>
</reference>
<comment type="caution">
    <text evidence="5">The sequence shown here is derived from an EMBL/GenBank/DDBJ whole genome shotgun (WGS) entry which is preliminary data.</text>
</comment>
<organism evidence="5 6">
    <name type="scientific">Pseudoalteromonas aurantia 208</name>
    <dbReference type="NCBI Taxonomy" id="1314867"/>
    <lineage>
        <taxon>Bacteria</taxon>
        <taxon>Pseudomonadati</taxon>
        <taxon>Pseudomonadota</taxon>
        <taxon>Gammaproteobacteria</taxon>
        <taxon>Alteromonadales</taxon>
        <taxon>Pseudoalteromonadaceae</taxon>
        <taxon>Pseudoalteromonas</taxon>
    </lineage>
</organism>
<sequence>MKGLFYLAWFMLVSHFTAASPIKVVVGGHSPWPPYILEDGSGLVKEITVAAFAAQNIRFEIRTAPFSRVMRLLEQKEIDLVPALWWTHQRAQTLLFTEPYFNNDMVVVQHAKYKINFKGATSLRFLTMSTIRGYGYHEFLNGIEGLKVVPVLSLHASLQLVQKGRVDVAIADLWAVKHHLKVYPELHDLEVLYPALMSWPLHTGVLKTHPQGKEIIRQFNLGLAKIRKSGVYQQIVMNHLGDFE</sequence>
<comment type="similarity">
    <text evidence="1">Belongs to the bacterial solute-binding protein 3 family.</text>
</comment>
<evidence type="ECO:0000259" key="4">
    <source>
        <dbReference type="SMART" id="SM00062"/>
    </source>
</evidence>
<dbReference type="Gene3D" id="3.40.190.10">
    <property type="entry name" value="Periplasmic binding protein-like II"/>
    <property type="match status" value="2"/>
</dbReference>
<dbReference type="PANTHER" id="PTHR35936">
    <property type="entry name" value="MEMBRANE-BOUND LYTIC MUREIN TRANSGLYCOSYLASE F"/>
    <property type="match status" value="1"/>
</dbReference>
<dbReference type="Pfam" id="PF00497">
    <property type="entry name" value="SBP_bac_3"/>
    <property type="match status" value="1"/>
</dbReference>
<keyword evidence="2 3" id="KW-0732">Signal</keyword>
<dbReference type="PANTHER" id="PTHR35936:SF25">
    <property type="entry name" value="ABC TRANSPORTER SUBSTRATE-BINDING PROTEIN"/>
    <property type="match status" value="1"/>
</dbReference>
<dbReference type="InterPro" id="IPR001638">
    <property type="entry name" value="Solute-binding_3/MltF_N"/>
</dbReference>
<dbReference type="RefSeq" id="WP_192506051.1">
    <property type="nucleotide sequence ID" value="NZ_AQGV01000009.1"/>
</dbReference>
<evidence type="ECO:0000256" key="2">
    <source>
        <dbReference type="ARBA" id="ARBA00022729"/>
    </source>
</evidence>
<feature type="domain" description="Solute-binding protein family 3/N-terminal" evidence="4">
    <location>
        <begin position="23"/>
        <end position="243"/>
    </location>
</feature>
<feature type="signal peptide" evidence="3">
    <location>
        <begin position="1"/>
        <end position="19"/>
    </location>
</feature>
<name>A0ABR9E726_9GAMM</name>
<proteinExistence type="inferred from homology"/>
<evidence type="ECO:0000256" key="3">
    <source>
        <dbReference type="SAM" id="SignalP"/>
    </source>
</evidence>
<dbReference type="EMBL" id="AQGV01000009">
    <property type="protein sequence ID" value="MBE0366542.1"/>
    <property type="molecule type" value="Genomic_DNA"/>
</dbReference>
<evidence type="ECO:0000256" key="1">
    <source>
        <dbReference type="ARBA" id="ARBA00010333"/>
    </source>
</evidence>
<dbReference type="SUPFAM" id="SSF53850">
    <property type="entry name" value="Periplasmic binding protein-like II"/>
    <property type="match status" value="1"/>
</dbReference>
<evidence type="ECO:0000313" key="5">
    <source>
        <dbReference type="EMBL" id="MBE0366542.1"/>
    </source>
</evidence>
<dbReference type="Proteomes" id="UP000615755">
    <property type="component" value="Unassembled WGS sequence"/>
</dbReference>
<protein>
    <submittedName>
        <fullName evidence="5">Polar amino acid transport system substrate-binding protein</fullName>
    </submittedName>
</protein>
<keyword evidence="6" id="KW-1185">Reference proteome</keyword>
<dbReference type="SMART" id="SM00062">
    <property type="entry name" value="PBPb"/>
    <property type="match status" value="1"/>
</dbReference>
<accession>A0ABR9E726</accession>
<gene>
    <name evidence="5" type="ORF">PAUR_a3566</name>
</gene>